<dbReference type="Proteomes" id="UP000626109">
    <property type="component" value="Unassembled WGS sequence"/>
</dbReference>
<dbReference type="EMBL" id="CAJNNW010021153">
    <property type="protein sequence ID" value="CAE8667536.1"/>
    <property type="molecule type" value="Genomic_DNA"/>
</dbReference>
<feature type="region of interest" description="Disordered" evidence="1">
    <location>
        <begin position="237"/>
        <end position="268"/>
    </location>
</feature>
<protein>
    <submittedName>
        <fullName evidence="2">Uncharacterized protein</fullName>
    </submittedName>
</protein>
<evidence type="ECO:0000313" key="3">
    <source>
        <dbReference type="Proteomes" id="UP000626109"/>
    </source>
</evidence>
<proteinExistence type="predicted"/>
<dbReference type="Gene3D" id="3.30.1370.160">
    <property type="match status" value="1"/>
</dbReference>
<evidence type="ECO:0000313" key="2">
    <source>
        <dbReference type="EMBL" id="CAE8667536.1"/>
    </source>
</evidence>
<comment type="caution">
    <text evidence="2">The sequence shown here is derived from an EMBL/GenBank/DDBJ whole genome shotgun (WGS) entry which is preliminary data.</text>
</comment>
<reference evidence="2" key="1">
    <citation type="submission" date="2021-02" db="EMBL/GenBank/DDBJ databases">
        <authorList>
            <person name="Dougan E. K."/>
            <person name="Rhodes N."/>
            <person name="Thang M."/>
            <person name="Chan C."/>
        </authorList>
    </citation>
    <scope>NUCLEOTIDE SEQUENCE</scope>
</reference>
<organism evidence="2 3">
    <name type="scientific">Polarella glacialis</name>
    <name type="common">Dinoflagellate</name>
    <dbReference type="NCBI Taxonomy" id="89957"/>
    <lineage>
        <taxon>Eukaryota</taxon>
        <taxon>Sar</taxon>
        <taxon>Alveolata</taxon>
        <taxon>Dinophyceae</taxon>
        <taxon>Suessiales</taxon>
        <taxon>Suessiaceae</taxon>
        <taxon>Polarella</taxon>
    </lineage>
</organism>
<name>A0A813IZP7_POLGL</name>
<accession>A0A813IZP7</accession>
<evidence type="ECO:0000256" key="1">
    <source>
        <dbReference type="SAM" id="MobiDB-lite"/>
    </source>
</evidence>
<dbReference type="AlphaFoldDB" id="A0A813IZP7"/>
<sequence length="268" mass="28849">MGPMAAARMPRRSSARIRVAGWVIAAVSTVVACELAAARELTAARVFCASASATSCWAAKDGAESSLGRFPQRLAMRASDRTPLENSPVVMELEQKALAAAEAWDTVVTDFLEPFVVAAVQGRLEKAEEVSCLKEGGYADASRARLVLTRQDLVDASGTSEAPQEHVVILRIVADFEASGPLPNVLVDIGIDLSQVGDILTNREVAYVALTPDVATTAQRLLKRALAGVSSIEVLEPGEEPEGDQQEVKLVRLDKRDDKNNRDKNRKR</sequence>
<feature type="compositionally biased region" description="Basic and acidic residues" evidence="1">
    <location>
        <begin position="246"/>
        <end position="268"/>
    </location>
</feature>
<gene>
    <name evidence="2" type="ORF">PGLA2088_LOCUS16620</name>
</gene>